<dbReference type="GO" id="GO:0044781">
    <property type="term" value="P:bacterial-type flagellum organization"/>
    <property type="evidence" value="ECO:0007669"/>
    <property type="project" value="UniProtKB-KW"/>
</dbReference>
<dbReference type="HOGENOM" id="CLU_155793_2_2_4"/>
<dbReference type="KEGG" id="meh:M301_0998"/>
<dbReference type="InterPro" id="IPR008622">
    <property type="entry name" value="FliT"/>
</dbReference>
<dbReference type="Gene3D" id="1.20.58.380">
    <property type="entry name" value="Flagellar protein flit"/>
    <property type="match status" value="1"/>
</dbReference>
<dbReference type="STRING" id="666681.M301_0998"/>
<name>D7DQ11_METV0</name>
<keyword evidence="7" id="KW-1185">Reference proteome</keyword>
<keyword evidence="4" id="KW-0143">Chaperone</keyword>
<proteinExistence type="predicted"/>
<evidence type="ECO:0000256" key="2">
    <source>
        <dbReference type="ARBA" id="ARBA00022490"/>
    </source>
</evidence>
<dbReference type="OrthoDB" id="8527993at2"/>
<sequence>MEHQDTIVIYETVAELTKKMLLAAKQQDWDALAELEASCAQQVATLKLTENALPLPSDVRARKLASIKSILADDREIRNIVSPWMVRLNSLMNSLHMENKLTRAYNQ</sequence>
<keyword evidence="2" id="KW-0963">Cytoplasm</keyword>
<dbReference type="Proteomes" id="UP000000383">
    <property type="component" value="Chromosome"/>
</dbReference>
<keyword evidence="3" id="KW-1005">Bacterial flagellum biogenesis</keyword>
<reference evidence="6 7" key="2">
    <citation type="journal article" date="2011" name="J. Bacteriol.">
        <title>Genomes of three methylotrophs from a single niche uncover genetic and metabolic divergence of Methylophilaceae.</title>
        <authorList>
            <person name="Lapidus A."/>
            <person name="Clum A."/>
            <person name="Labutti K."/>
            <person name="Kaluzhnaya M.G."/>
            <person name="Lim S."/>
            <person name="Beck D.A."/>
            <person name="Glavina Del Rio T."/>
            <person name="Nolan M."/>
            <person name="Mavromatis K."/>
            <person name="Huntemann M."/>
            <person name="Lucas S."/>
            <person name="Lidstrom M.E."/>
            <person name="Ivanova N."/>
            <person name="Chistoserdova L."/>
        </authorList>
    </citation>
    <scope>NUCLEOTIDE SEQUENCE [LARGE SCALE GENOMIC DNA]</scope>
    <source>
        <strain evidence="6 7">301</strain>
    </source>
</reference>
<evidence type="ECO:0000256" key="1">
    <source>
        <dbReference type="ARBA" id="ARBA00004514"/>
    </source>
</evidence>
<dbReference type="RefSeq" id="WP_013147698.1">
    <property type="nucleotide sequence ID" value="NC_014207.1"/>
</dbReference>
<dbReference type="Pfam" id="PF05400">
    <property type="entry name" value="FliT"/>
    <property type="match status" value="1"/>
</dbReference>
<evidence type="ECO:0000256" key="5">
    <source>
        <dbReference type="ARBA" id="ARBA00093797"/>
    </source>
</evidence>
<evidence type="ECO:0000256" key="3">
    <source>
        <dbReference type="ARBA" id="ARBA00022795"/>
    </source>
</evidence>
<evidence type="ECO:0000256" key="4">
    <source>
        <dbReference type="ARBA" id="ARBA00023186"/>
    </source>
</evidence>
<dbReference type="AlphaFoldDB" id="D7DQ11"/>
<keyword evidence="6" id="KW-0282">Flagellum</keyword>
<protein>
    <recommendedName>
        <fullName evidence="5">Flagellar protein FliT</fullName>
    </recommendedName>
</protein>
<evidence type="ECO:0000313" key="6">
    <source>
        <dbReference type="EMBL" id="ADI29382.1"/>
    </source>
</evidence>
<dbReference type="eggNOG" id="ENOG5032ZWZ">
    <property type="taxonomic scope" value="Bacteria"/>
</dbReference>
<comment type="subcellular location">
    <subcellularLocation>
        <location evidence="1">Cytoplasm</location>
        <location evidence="1">Cytosol</location>
    </subcellularLocation>
</comment>
<evidence type="ECO:0000313" key="7">
    <source>
        <dbReference type="Proteomes" id="UP000000383"/>
    </source>
</evidence>
<keyword evidence="6" id="KW-0966">Cell projection</keyword>
<gene>
    <name evidence="6" type="ordered locus">M301_0998</name>
</gene>
<keyword evidence="6" id="KW-0969">Cilium</keyword>
<dbReference type="EMBL" id="CP002056">
    <property type="protein sequence ID" value="ADI29382.1"/>
    <property type="molecule type" value="Genomic_DNA"/>
</dbReference>
<organism evidence="6 7">
    <name type="scientific">Methylotenera versatilis (strain 301)</name>
    <dbReference type="NCBI Taxonomy" id="666681"/>
    <lineage>
        <taxon>Bacteria</taxon>
        <taxon>Pseudomonadati</taxon>
        <taxon>Pseudomonadota</taxon>
        <taxon>Betaproteobacteria</taxon>
        <taxon>Nitrosomonadales</taxon>
        <taxon>Methylophilaceae</taxon>
        <taxon>Methylotenera</taxon>
    </lineage>
</organism>
<accession>D7DQ11</accession>
<reference evidence="7" key="1">
    <citation type="submission" date="2010-05" db="EMBL/GenBank/DDBJ databases">
        <title>Complete sequence of Methylotenera sp. 301.</title>
        <authorList>
            <person name="Lucas S."/>
            <person name="Copeland A."/>
            <person name="Lapidus A."/>
            <person name="Cheng J.-F."/>
            <person name="Bruce D."/>
            <person name="Goodwin L."/>
            <person name="Pitluck S."/>
            <person name="Clum A."/>
            <person name="Land M."/>
            <person name="Hauser L."/>
            <person name="Kyrpides N."/>
            <person name="Ivanova N."/>
            <person name="Chistoservova L."/>
            <person name="Kalyuzhnaya M."/>
            <person name="Woyke T."/>
        </authorList>
    </citation>
    <scope>NUCLEOTIDE SEQUENCE [LARGE SCALE GENOMIC DNA]</scope>
    <source>
        <strain evidence="7">301</strain>
    </source>
</reference>